<dbReference type="PROSITE" id="PS00018">
    <property type="entry name" value="EF_HAND_1"/>
    <property type="match status" value="1"/>
</dbReference>
<gene>
    <name evidence="6" type="ORF">CHILSU_LOCUS4551</name>
</gene>
<dbReference type="Gene3D" id="1.10.238.10">
    <property type="entry name" value="EF-hand"/>
    <property type="match status" value="2"/>
</dbReference>
<organism evidence="6 7">
    <name type="scientific">Chilo suppressalis</name>
    <name type="common">Asiatic rice borer moth</name>
    <dbReference type="NCBI Taxonomy" id="168631"/>
    <lineage>
        <taxon>Eukaryota</taxon>
        <taxon>Metazoa</taxon>
        <taxon>Ecdysozoa</taxon>
        <taxon>Arthropoda</taxon>
        <taxon>Hexapoda</taxon>
        <taxon>Insecta</taxon>
        <taxon>Pterygota</taxon>
        <taxon>Neoptera</taxon>
        <taxon>Endopterygota</taxon>
        <taxon>Lepidoptera</taxon>
        <taxon>Glossata</taxon>
        <taxon>Ditrysia</taxon>
        <taxon>Pyraloidea</taxon>
        <taxon>Crambidae</taxon>
        <taxon>Crambinae</taxon>
        <taxon>Chilo</taxon>
    </lineage>
</organism>
<evidence type="ECO:0000256" key="3">
    <source>
        <dbReference type="ARBA" id="ARBA00022837"/>
    </source>
</evidence>
<proteinExistence type="predicted"/>
<keyword evidence="1" id="KW-0479">Metal-binding</keyword>
<keyword evidence="4" id="KW-0460">Magnesium</keyword>
<evidence type="ECO:0000259" key="5">
    <source>
        <dbReference type="PROSITE" id="PS50222"/>
    </source>
</evidence>
<dbReference type="EMBL" id="OU963912">
    <property type="protein sequence ID" value="CAH0401328.1"/>
    <property type="molecule type" value="Genomic_DNA"/>
</dbReference>
<sequence>MGSSQSYPGLTEDVLEDYISLTYLSKGEILHLMKKFYSINPQILEADFNHRFHKDDVIAKFGTIKNNPFRDRLFRVFSSKGDDYFSFEDLLDLCSVMSHNCPADVKAVWAFRIFDLDEDKQISDGDISKILDRLTACEDKETCLDEVSKEKIAKEIIKEMNLDGTGSISISEFKLIMARLPEFESSFYFRL</sequence>
<keyword evidence="7" id="KW-1185">Reference proteome</keyword>
<evidence type="ECO:0000256" key="4">
    <source>
        <dbReference type="ARBA" id="ARBA00022842"/>
    </source>
</evidence>
<dbReference type="PANTHER" id="PTHR45791">
    <property type="entry name" value="CALCIUM AND INTEGRIN BINDING FAMILY MEMBER 2"/>
    <property type="match status" value="1"/>
</dbReference>
<accession>A0ABN8B5F6</accession>
<dbReference type="PANTHER" id="PTHR45791:SF9">
    <property type="entry name" value="FREQUENIN-1-LIKE PROTEIN"/>
    <property type="match status" value="1"/>
</dbReference>
<dbReference type="Pfam" id="PF13499">
    <property type="entry name" value="EF-hand_7"/>
    <property type="match status" value="1"/>
</dbReference>
<feature type="domain" description="EF-hand" evidence="5">
    <location>
        <begin position="148"/>
        <end position="183"/>
    </location>
</feature>
<evidence type="ECO:0000313" key="7">
    <source>
        <dbReference type="Proteomes" id="UP001153292"/>
    </source>
</evidence>
<evidence type="ECO:0000256" key="2">
    <source>
        <dbReference type="ARBA" id="ARBA00022737"/>
    </source>
</evidence>
<dbReference type="PROSITE" id="PS50222">
    <property type="entry name" value="EF_HAND_2"/>
    <property type="match status" value="1"/>
</dbReference>
<keyword evidence="2" id="KW-0677">Repeat</keyword>
<dbReference type="InterPro" id="IPR011992">
    <property type="entry name" value="EF-hand-dom_pair"/>
</dbReference>
<reference evidence="6" key="1">
    <citation type="submission" date="2021-12" db="EMBL/GenBank/DDBJ databases">
        <authorList>
            <person name="King R."/>
        </authorList>
    </citation>
    <scope>NUCLEOTIDE SEQUENCE</scope>
</reference>
<name>A0ABN8B5F6_CHISP</name>
<dbReference type="SMART" id="SM00054">
    <property type="entry name" value="EFh"/>
    <property type="match status" value="2"/>
</dbReference>
<keyword evidence="3" id="KW-0106">Calcium</keyword>
<dbReference type="InterPro" id="IPR018247">
    <property type="entry name" value="EF_Hand_1_Ca_BS"/>
</dbReference>
<evidence type="ECO:0000313" key="6">
    <source>
        <dbReference type="EMBL" id="CAH0401328.1"/>
    </source>
</evidence>
<evidence type="ECO:0000256" key="1">
    <source>
        <dbReference type="ARBA" id="ARBA00022723"/>
    </source>
</evidence>
<dbReference type="CDD" id="cd00051">
    <property type="entry name" value="EFh"/>
    <property type="match status" value="1"/>
</dbReference>
<dbReference type="InterPro" id="IPR002048">
    <property type="entry name" value="EF_hand_dom"/>
</dbReference>
<dbReference type="InterPro" id="IPR051433">
    <property type="entry name" value="CIBP"/>
</dbReference>
<dbReference type="Proteomes" id="UP001153292">
    <property type="component" value="Chromosome 19"/>
</dbReference>
<protein>
    <recommendedName>
        <fullName evidence="5">EF-hand domain-containing protein</fullName>
    </recommendedName>
</protein>
<dbReference type="SUPFAM" id="SSF47473">
    <property type="entry name" value="EF-hand"/>
    <property type="match status" value="1"/>
</dbReference>